<dbReference type="OrthoDB" id="5975050at2759"/>
<reference evidence="9" key="1">
    <citation type="submission" date="2021-01" db="UniProtKB">
        <authorList>
            <consortium name="EnsemblMetazoa"/>
        </authorList>
    </citation>
    <scope>IDENTIFICATION</scope>
</reference>
<dbReference type="InterPro" id="IPR039937">
    <property type="entry name" value="SNX20/SNX21"/>
</dbReference>
<dbReference type="InterPro" id="IPR036871">
    <property type="entry name" value="PX_dom_sf"/>
</dbReference>
<proteinExistence type="predicted"/>
<feature type="chain" id="PRO_5029476272" description="PX domain-containing protein" evidence="7">
    <location>
        <begin position="20"/>
        <end position="516"/>
    </location>
</feature>
<dbReference type="GO" id="GO:0031901">
    <property type="term" value="C:early endosome membrane"/>
    <property type="evidence" value="ECO:0007669"/>
    <property type="project" value="UniProtKB-SubCell"/>
</dbReference>
<protein>
    <recommendedName>
        <fullName evidence="8">PX domain-containing protein</fullName>
    </recommendedName>
</protein>
<keyword evidence="5" id="KW-0446">Lipid-binding</keyword>
<dbReference type="InParanoid" id="A0A7M7J6D7"/>
<evidence type="ECO:0000313" key="9">
    <source>
        <dbReference type="EnsemblMetazoa" id="XP_022647501"/>
    </source>
</evidence>
<name>A0A7M7J6D7_VARDE</name>
<evidence type="ECO:0000256" key="7">
    <source>
        <dbReference type="SAM" id="SignalP"/>
    </source>
</evidence>
<keyword evidence="10" id="KW-1185">Reference proteome</keyword>
<dbReference type="Gene3D" id="3.30.1520.10">
    <property type="entry name" value="Phox-like domain"/>
    <property type="match status" value="1"/>
</dbReference>
<dbReference type="Proteomes" id="UP000594260">
    <property type="component" value="Unplaced"/>
</dbReference>
<evidence type="ECO:0000256" key="2">
    <source>
        <dbReference type="ARBA" id="ARBA00022448"/>
    </source>
</evidence>
<dbReference type="FunCoup" id="A0A7M7J6D7">
    <property type="interactions" value="38"/>
</dbReference>
<keyword evidence="4" id="KW-0653">Protein transport</keyword>
<evidence type="ECO:0000256" key="5">
    <source>
        <dbReference type="ARBA" id="ARBA00023121"/>
    </source>
</evidence>
<evidence type="ECO:0000313" key="10">
    <source>
        <dbReference type="Proteomes" id="UP000594260"/>
    </source>
</evidence>
<evidence type="ECO:0000259" key="8">
    <source>
        <dbReference type="PROSITE" id="PS50195"/>
    </source>
</evidence>
<accession>A0A7M7J6D7</accession>
<keyword evidence="6" id="KW-0472">Membrane</keyword>
<evidence type="ECO:0000256" key="1">
    <source>
        <dbReference type="ARBA" id="ARBA00004469"/>
    </source>
</evidence>
<dbReference type="RefSeq" id="XP_022647501.1">
    <property type="nucleotide sequence ID" value="XM_022791766.1"/>
</dbReference>
<keyword evidence="2" id="KW-0813">Transport</keyword>
<dbReference type="SMART" id="SM00312">
    <property type="entry name" value="PX"/>
    <property type="match status" value="1"/>
</dbReference>
<dbReference type="PROSITE" id="PS50195">
    <property type="entry name" value="PX"/>
    <property type="match status" value="1"/>
</dbReference>
<dbReference type="GO" id="GO:0015031">
    <property type="term" value="P:protein transport"/>
    <property type="evidence" value="ECO:0007669"/>
    <property type="project" value="UniProtKB-KW"/>
</dbReference>
<dbReference type="GeneID" id="111244542"/>
<organism evidence="9 10">
    <name type="scientific">Varroa destructor</name>
    <name type="common">Honeybee mite</name>
    <dbReference type="NCBI Taxonomy" id="109461"/>
    <lineage>
        <taxon>Eukaryota</taxon>
        <taxon>Metazoa</taxon>
        <taxon>Ecdysozoa</taxon>
        <taxon>Arthropoda</taxon>
        <taxon>Chelicerata</taxon>
        <taxon>Arachnida</taxon>
        <taxon>Acari</taxon>
        <taxon>Parasitiformes</taxon>
        <taxon>Mesostigmata</taxon>
        <taxon>Gamasina</taxon>
        <taxon>Dermanyssoidea</taxon>
        <taxon>Varroidae</taxon>
        <taxon>Varroa</taxon>
    </lineage>
</organism>
<dbReference type="EnsemblMetazoa" id="XM_022791766">
    <property type="protein sequence ID" value="XP_022647501"/>
    <property type="gene ID" value="LOC111244542"/>
</dbReference>
<dbReference type="AlphaFoldDB" id="A0A7M7J6D7"/>
<evidence type="ECO:0000256" key="4">
    <source>
        <dbReference type="ARBA" id="ARBA00022927"/>
    </source>
</evidence>
<dbReference type="KEGG" id="vde:111244542"/>
<dbReference type="InterPro" id="IPR001683">
    <property type="entry name" value="PX_dom"/>
</dbReference>
<keyword evidence="7" id="KW-0732">Signal</keyword>
<feature type="signal peptide" evidence="7">
    <location>
        <begin position="1"/>
        <end position="19"/>
    </location>
</feature>
<evidence type="ECO:0000256" key="3">
    <source>
        <dbReference type="ARBA" id="ARBA00022753"/>
    </source>
</evidence>
<dbReference type="Pfam" id="PF00787">
    <property type="entry name" value="PX"/>
    <property type="match status" value="1"/>
</dbReference>
<keyword evidence="3" id="KW-0967">Endosome</keyword>
<feature type="domain" description="PX" evidence="8">
    <location>
        <begin position="253"/>
        <end position="374"/>
    </location>
</feature>
<dbReference type="PANTHER" id="PTHR20939">
    <property type="entry name" value="SORTING NEXIN 20, 21"/>
    <property type="match status" value="1"/>
</dbReference>
<evidence type="ECO:0000256" key="6">
    <source>
        <dbReference type="ARBA" id="ARBA00023136"/>
    </source>
</evidence>
<sequence length="516" mass="57886">MMVPFPFVIILMVQLSGKGKPMITYKIDQNILVSVDLIGVREFTELGVLTTKLLLTLSNVKIMAQPYDSAIVIILVLVASAGRLTEANSIEEGMKELDKLSRVLQEPILDDTKIREMVRVDKIPIDEALKDLLAVIKFMTVEHQLTLQSLRIVSVALEKLAKRMHFAAHPDGAHTSTKVEEEADTSVEHHELIRRAILRRIRRNAAIFEKSSQGIWSTKTRLSTSDSTERGAGADYESLEEYIQLRRCQEKQDVSFEVVEAKIVCDEKTKKFVMYTLAIKRPDSVGRGVETDAGEVERRYSDFLALQEALRREQPELIASIAFPRKALMGNFTSEVIEARCHGFEDFVTEIYLHKQLRLSPVFAEFLFSRDGRHGHQLMTQGAFREASPVLLNCHRVTEKLYGLKDPVAFIVLCLVVACLNACDDVAHALKYAELAVSAVSNHEHRSDIAIPLLILSLRLFSTAGRSRTPVEKALRRFEELGQPTVNLPTLLAVVLRIDISTVFPSPPNGGLNHTP</sequence>
<comment type="subcellular location">
    <subcellularLocation>
        <location evidence="1">Early endosome membrane</location>
        <topology evidence="1">Peripheral membrane protein</topology>
        <orientation evidence="1">Cytoplasmic side</orientation>
    </subcellularLocation>
</comment>
<dbReference type="SUPFAM" id="SSF64268">
    <property type="entry name" value="PX domain"/>
    <property type="match status" value="1"/>
</dbReference>
<dbReference type="GO" id="GO:1901981">
    <property type="term" value="F:phosphatidylinositol phosphate binding"/>
    <property type="evidence" value="ECO:0007669"/>
    <property type="project" value="TreeGrafter"/>
</dbReference>
<dbReference type="PANTHER" id="PTHR20939:SF11">
    <property type="entry name" value="LD12265P"/>
    <property type="match status" value="1"/>
</dbReference>